<protein>
    <submittedName>
        <fullName evidence="2">Uncharacterized protein</fullName>
    </submittedName>
</protein>
<evidence type="ECO:0000256" key="1">
    <source>
        <dbReference type="SAM" id="MobiDB-lite"/>
    </source>
</evidence>
<feature type="compositionally biased region" description="Pro residues" evidence="1">
    <location>
        <begin position="261"/>
        <end position="274"/>
    </location>
</feature>
<organism evidence="2 3">
    <name type="scientific">Mycena indigotica</name>
    <dbReference type="NCBI Taxonomy" id="2126181"/>
    <lineage>
        <taxon>Eukaryota</taxon>
        <taxon>Fungi</taxon>
        <taxon>Dikarya</taxon>
        <taxon>Basidiomycota</taxon>
        <taxon>Agaricomycotina</taxon>
        <taxon>Agaricomycetes</taxon>
        <taxon>Agaricomycetidae</taxon>
        <taxon>Agaricales</taxon>
        <taxon>Marasmiineae</taxon>
        <taxon>Mycenaceae</taxon>
        <taxon>Mycena</taxon>
    </lineage>
</organism>
<dbReference type="GeneID" id="59346809"/>
<accession>A0A8H6W1V5</accession>
<feature type="region of interest" description="Disordered" evidence="1">
    <location>
        <begin position="224"/>
        <end position="279"/>
    </location>
</feature>
<dbReference type="EMBL" id="JACAZF010000006">
    <property type="protein sequence ID" value="KAF7301937.1"/>
    <property type="molecule type" value="Genomic_DNA"/>
</dbReference>
<dbReference type="RefSeq" id="XP_037219937.1">
    <property type="nucleotide sequence ID" value="XM_037364293.1"/>
</dbReference>
<keyword evidence="3" id="KW-1185">Reference proteome</keyword>
<dbReference type="Proteomes" id="UP000636479">
    <property type="component" value="Unassembled WGS sequence"/>
</dbReference>
<comment type="caution">
    <text evidence="2">The sequence shown here is derived from an EMBL/GenBank/DDBJ whole genome shotgun (WGS) entry which is preliminary data.</text>
</comment>
<proteinExistence type="predicted"/>
<feature type="compositionally biased region" description="Low complexity" evidence="1">
    <location>
        <begin position="7"/>
        <end position="25"/>
    </location>
</feature>
<evidence type="ECO:0000313" key="3">
    <source>
        <dbReference type="Proteomes" id="UP000636479"/>
    </source>
</evidence>
<gene>
    <name evidence="2" type="ORF">MIND_00759800</name>
</gene>
<feature type="region of interest" description="Disordered" evidence="1">
    <location>
        <begin position="1"/>
        <end position="32"/>
    </location>
</feature>
<name>A0A8H6W1V5_9AGAR</name>
<sequence>MLQGVGTSSRAVTPPTRSRSRSPLSIAPDVFGPVGTKELQQKVQAVLEQRQETLGPLPPILLPQISPLQRRRQNQKPLPALQISTETLMAKFEAQIQPKLRTPTHEHALSARSHFATPLPVQMDSYQPTSEQLVVPMMQKSEELFVPMKRTSSELDWDIDGDGDAGPRKRRRAESMQTVVEEGPAIPGGATDPGRVQKLMRIRIREEKKRVARILWSNVTAARAQVHEQPRPQPTDSPYEEQPILSPEPEALSAPGLAGPGTPPPPTTTSPPPTTTGSLKRTELEWAWAWEVDPDAFMRIGKRPWVESMNTVAEGWPAEPAILVPGPDPWPAAADHECV</sequence>
<reference evidence="2" key="1">
    <citation type="submission" date="2020-05" db="EMBL/GenBank/DDBJ databases">
        <title>Mycena genomes resolve the evolution of fungal bioluminescence.</title>
        <authorList>
            <person name="Tsai I.J."/>
        </authorList>
    </citation>
    <scope>NUCLEOTIDE SEQUENCE</scope>
    <source>
        <strain evidence="2">171206Taipei</strain>
    </source>
</reference>
<dbReference type="AlphaFoldDB" id="A0A8H6W1V5"/>
<feature type="region of interest" description="Disordered" evidence="1">
    <location>
        <begin position="155"/>
        <end position="194"/>
    </location>
</feature>
<evidence type="ECO:0000313" key="2">
    <source>
        <dbReference type="EMBL" id="KAF7301937.1"/>
    </source>
</evidence>